<dbReference type="InterPro" id="IPR017850">
    <property type="entry name" value="Alkaline_phosphatase_core_sf"/>
</dbReference>
<sequence>MRLKNYEREGTNIFDREWDLMIILDACRTDVFSELVEERAVDWDVSLEESVGTATFEWIPKTFSKLPSDESVAYVSANPYSTLLSSEGTPQPEILEEVWRYAWDQELGTVRPRPVTDKAISVGRDSNPDRLIVHYLQPHAPFIDSDLGQSAAHFDIEEDDSIGVWPQVQRGDIPRDKAIKGYRKNLEIVLDDVELLLSNINADQAAISSDHGEAFGEHGIYGHLEATDIDCLTHVPWAMTSATDLNEHQPAEYSESENDLGVDERLSALGYV</sequence>
<dbReference type="SUPFAM" id="SSF53649">
    <property type="entry name" value="Alkaline phosphatase-like"/>
    <property type="match status" value="1"/>
</dbReference>
<dbReference type="eggNOG" id="arCOG04525">
    <property type="taxonomic scope" value="Archaea"/>
</dbReference>
<dbReference type="Gene3D" id="3.40.720.10">
    <property type="entry name" value="Alkaline Phosphatase, subunit A"/>
    <property type="match status" value="1"/>
</dbReference>
<protein>
    <recommendedName>
        <fullName evidence="3">Sulfatase</fullName>
    </recommendedName>
</protein>
<dbReference type="AlphaFoldDB" id="E7QZJ7"/>
<evidence type="ECO:0008006" key="3">
    <source>
        <dbReference type="Google" id="ProtNLM"/>
    </source>
</evidence>
<dbReference type="EMBL" id="AEMG01000029">
    <property type="protein sequence ID" value="EFW90118.1"/>
    <property type="molecule type" value="Genomic_DNA"/>
</dbReference>
<dbReference type="Proteomes" id="UP000003751">
    <property type="component" value="Unassembled WGS sequence"/>
</dbReference>
<evidence type="ECO:0000313" key="2">
    <source>
        <dbReference type="Proteomes" id="UP000003751"/>
    </source>
</evidence>
<organism evidence="1 2">
    <name type="scientific">Haladaptatus paucihalophilus DX253</name>
    <dbReference type="NCBI Taxonomy" id="797209"/>
    <lineage>
        <taxon>Archaea</taxon>
        <taxon>Methanobacteriati</taxon>
        <taxon>Methanobacteriota</taxon>
        <taxon>Stenosarchaea group</taxon>
        <taxon>Halobacteria</taxon>
        <taxon>Halobacteriales</taxon>
        <taxon>Haladaptataceae</taxon>
        <taxon>Haladaptatus</taxon>
    </lineage>
</organism>
<comment type="caution">
    <text evidence="1">The sequence shown here is derived from an EMBL/GenBank/DDBJ whole genome shotgun (WGS) entry which is preliminary data.</text>
</comment>
<accession>E7QZJ7</accession>
<gene>
    <name evidence="1" type="ORF">ZOD2009_21032</name>
</gene>
<evidence type="ECO:0000313" key="1">
    <source>
        <dbReference type="EMBL" id="EFW90118.1"/>
    </source>
</evidence>
<dbReference type="STRING" id="797209.GCA_000376445_03247"/>
<name>E7QZJ7_HALPU</name>
<reference evidence="1 2" key="1">
    <citation type="journal article" date="2014" name="ISME J.">
        <title>Trehalose/2-sulfotrehalose biosynthesis and glycine-betaine uptake are widely spread mechanisms for osmoadaptation in the Halobacteriales.</title>
        <authorList>
            <person name="Youssef N.H."/>
            <person name="Savage-Ashlock K.N."/>
            <person name="McCully A.L."/>
            <person name="Luedtke B."/>
            <person name="Shaw E.I."/>
            <person name="Hoff W.D."/>
            <person name="Elshahed M.S."/>
        </authorList>
    </citation>
    <scope>NUCLEOTIDE SEQUENCE [LARGE SCALE GENOMIC DNA]</scope>
    <source>
        <strain evidence="1 2">DX253</strain>
    </source>
</reference>
<proteinExistence type="predicted"/>